<reference evidence="1" key="1">
    <citation type="submission" date="2016-08" db="EMBL/GenBank/DDBJ databases">
        <authorList>
            <person name="Ngugi D.K."/>
            <person name="Miyake S."/>
            <person name="Stingl U."/>
        </authorList>
    </citation>
    <scope>NUCLEOTIDE SEQUENCE</scope>
    <source>
        <strain evidence="1">SCG-D08WGA-EpuloA1</strain>
    </source>
</reference>
<comment type="caution">
    <text evidence="1">The sequence shown here is derived from an EMBL/GenBank/DDBJ whole genome shotgun (WGS) entry which is preliminary data.</text>
</comment>
<proteinExistence type="predicted"/>
<evidence type="ECO:0000313" key="1">
    <source>
        <dbReference type="EMBL" id="ONI42934.1"/>
    </source>
</evidence>
<gene>
    <name evidence="1" type="ORF">AN640_06955</name>
</gene>
<organism evidence="1 2">
    <name type="scientific">Candidatus Epulonipiscium fishelsonii</name>
    <dbReference type="NCBI Taxonomy" id="77094"/>
    <lineage>
        <taxon>Bacteria</taxon>
        <taxon>Bacillati</taxon>
        <taxon>Bacillota</taxon>
        <taxon>Clostridia</taxon>
        <taxon>Lachnospirales</taxon>
        <taxon>Lachnospiraceae</taxon>
        <taxon>Candidatus Epulonipiscium</taxon>
    </lineage>
</organism>
<accession>A0ACC8XGV9</accession>
<dbReference type="Proteomes" id="UP000188637">
    <property type="component" value="Unassembled WGS sequence"/>
</dbReference>
<name>A0ACC8XGV9_9FIRM</name>
<sequence length="174" mass="20285">MKKSFIILGIATTLCSIPLTIFGSETVTIKKENTKDDPKDNEKENVKDNSEDNEKENSRESSKNKKKNSRERCNCNPQKKEEKLKQRLLDVGYTEEQIAQKLEERKLIIASILKSYKLTEAEFKELKQYKKEGKDVFQAKLAEKNLTPEIIEKINTEIKNETKKMFPELKEKDL</sequence>
<evidence type="ECO:0000313" key="2">
    <source>
        <dbReference type="Proteomes" id="UP000188637"/>
    </source>
</evidence>
<keyword evidence="2" id="KW-1185">Reference proteome</keyword>
<protein>
    <submittedName>
        <fullName evidence="1">Uncharacterized protein</fullName>
    </submittedName>
</protein>
<dbReference type="EMBL" id="LJHD01000172">
    <property type="protein sequence ID" value="ONI42934.1"/>
    <property type="molecule type" value="Genomic_DNA"/>
</dbReference>